<evidence type="ECO:0000256" key="4">
    <source>
        <dbReference type="ARBA" id="ARBA00010617"/>
    </source>
</evidence>
<dbReference type="PRINTS" id="PR00463">
    <property type="entry name" value="EP450I"/>
</dbReference>
<evidence type="ECO:0000256" key="5">
    <source>
        <dbReference type="ARBA" id="ARBA00022617"/>
    </source>
</evidence>
<comment type="similarity">
    <text evidence="4 14">Belongs to the cytochrome P450 family.</text>
</comment>
<dbReference type="PANTHER" id="PTHR24292">
    <property type="entry name" value="CYTOCHROME P450"/>
    <property type="match status" value="1"/>
</dbReference>
<keyword evidence="9 14" id="KW-0560">Oxidoreductase</keyword>
<evidence type="ECO:0000256" key="13">
    <source>
        <dbReference type="PIRSR" id="PIRSR602401-1"/>
    </source>
</evidence>
<reference evidence="15" key="1">
    <citation type="journal article" date="2021" name="Mol. Ecol. Resour.">
        <title>Apolygus lucorum genome provides insights into omnivorousness and mesophyll feeding.</title>
        <authorList>
            <person name="Liu Y."/>
            <person name="Liu H."/>
            <person name="Wang H."/>
            <person name="Huang T."/>
            <person name="Liu B."/>
            <person name="Yang B."/>
            <person name="Yin L."/>
            <person name="Li B."/>
            <person name="Zhang Y."/>
            <person name="Zhang S."/>
            <person name="Jiang F."/>
            <person name="Zhang X."/>
            <person name="Ren Y."/>
            <person name="Wang B."/>
            <person name="Wang S."/>
            <person name="Lu Y."/>
            <person name="Wu K."/>
            <person name="Fan W."/>
            <person name="Wang G."/>
        </authorList>
    </citation>
    <scope>NUCLEOTIDE SEQUENCE</scope>
    <source>
        <strain evidence="15">12Hb</strain>
    </source>
</reference>
<dbReference type="OrthoDB" id="2789670at2759"/>
<keyword evidence="11 14" id="KW-0503">Monooxygenase</keyword>
<evidence type="ECO:0000313" key="16">
    <source>
        <dbReference type="Proteomes" id="UP000466442"/>
    </source>
</evidence>
<dbReference type="InterPro" id="IPR050476">
    <property type="entry name" value="Insect_CytP450_Detox"/>
</dbReference>
<dbReference type="PROSITE" id="PS00086">
    <property type="entry name" value="CYTOCHROME_P450"/>
    <property type="match status" value="1"/>
</dbReference>
<dbReference type="GO" id="GO:0005506">
    <property type="term" value="F:iron ion binding"/>
    <property type="evidence" value="ECO:0007669"/>
    <property type="project" value="InterPro"/>
</dbReference>
<keyword evidence="5 13" id="KW-0349">Heme</keyword>
<dbReference type="GO" id="GO:0020037">
    <property type="term" value="F:heme binding"/>
    <property type="evidence" value="ECO:0007669"/>
    <property type="project" value="InterPro"/>
</dbReference>
<gene>
    <name evidence="15" type="ORF">GE061_016361</name>
</gene>
<dbReference type="Gene3D" id="1.10.630.10">
    <property type="entry name" value="Cytochrome P450"/>
    <property type="match status" value="1"/>
</dbReference>
<sequence length="543" mass="61588">MVDHDSVVKLMTALRRPLGDVKTPSLRQKQIDLSCSCYRFRDATLLLVLLSDGVHCFKMLTLALITAAVSIAVFYVFKRDCRFVPISTTILYRIQRFLSSPSSEHEYKILYDLKTPSKAVKSRSLLHPVYVLRDPSLIKNVLVRDFEYFTDRQHRRNSGELFDLDGEEWRTARRKLLPVFSPEPLEEMFKYFTANLGTLITKISRGLGGAADVGRPVETSVADIMSLAVFGLEITIGKKKDEFTKKALSIIETGFFQSIKASLFGPGPSRSTEKYFNGFLRKKLQSSGSNDFINLMRRTAEKVEGESEIFHPNQFFDEEFPDTPLDGKAVQITEEFLSAQVFQFFTSGLQPIASAVTFALYDLSTTSPDAQTKMRNEITSSITKNGGYNYDAVREMIFLDRCVHESLRLHPVVHSINRICTKDYESEGTKFLRGETVVVPILGLHMDERHFQDPEQFRPERFGGSEPRNPFYMPFGGGPRKCVGAYFTLLAIKVILAKLVQQFTFSLSEQSISKSPHKYHGPFIIPNDIKFNVSYASRPSILS</sequence>
<evidence type="ECO:0000256" key="14">
    <source>
        <dbReference type="RuleBase" id="RU000461"/>
    </source>
</evidence>
<evidence type="ECO:0000256" key="3">
    <source>
        <dbReference type="ARBA" id="ARBA00004406"/>
    </source>
</evidence>
<evidence type="ECO:0000256" key="2">
    <source>
        <dbReference type="ARBA" id="ARBA00004174"/>
    </source>
</evidence>
<dbReference type="Pfam" id="PF00067">
    <property type="entry name" value="p450"/>
    <property type="match status" value="1"/>
</dbReference>
<dbReference type="GO" id="GO:0016705">
    <property type="term" value="F:oxidoreductase activity, acting on paired donors, with incorporation or reduction of molecular oxygen"/>
    <property type="evidence" value="ECO:0007669"/>
    <property type="project" value="InterPro"/>
</dbReference>
<keyword evidence="10 13" id="KW-0408">Iron</keyword>
<dbReference type="EMBL" id="WIXP02000007">
    <property type="protein sequence ID" value="KAF6207912.1"/>
    <property type="molecule type" value="Genomic_DNA"/>
</dbReference>
<evidence type="ECO:0000256" key="1">
    <source>
        <dbReference type="ARBA" id="ARBA00001971"/>
    </source>
</evidence>
<dbReference type="AlphaFoldDB" id="A0A6A4K2B7"/>
<dbReference type="GO" id="GO:0004497">
    <property type="term" value="F:monooxygenase activity"/>
    <property type="evidence" value="ECO:0007669"/>
    <property type="project" value="UniProtKB-KW"/>
</dbReference>
<dbReference type="InterPro" id="IPR036396">
    <property type="entry name" value="Cyt_P450_sf"/>
</dbReference>
<comment type="caution">
    <text evidence="15">The sequence shown here is derived from an EMBL/GenBank/DDBJ whole genome shotgun (WGS) entry which is preliminary data.</text>
</comment>
<evidence type="ECO:0000256" key="11">
    <source>
        <dbReference type="ARBA" id="ARBA00023033"/>
    </source>
</evidence>
<protein>
    <submittedName>
        <fullName evidence="15">Uncharacterized protein</fullName>
    </submittedName>
</protein>
<dbReference type="InterPro" id="IPR001128">
    <property type="entry name" value="Cyt_P450"/>
</dbReference>
<keyword evidence="6 13" id="KW-0479">Metal-binding</keyword>
<evidence type="ECO:0000256" key="6">
    <source>
        <dbReference type="ARBA" id="ARBA00022723"/>
    </source>
</evidence>
<evidence type="ECO:0000256" key="10">
    <source>
        <dbReference type="ARBA" id="ARBA00023004"/>
    </source>
</evidence>
<dbReference type="InterPro" id="IPR017972">
    <property type="entry name" value="Cyt_P450_CS"/>
</dbReference>
<keyword evidence="7" id="KW-0256">Endoplasmic reticulum</keyword>
<organism evidence="15 16">
    <name type="scientific">Apolygus lucorum</name>
    <name type="common">Small green plant bug</name>
    <name type="synonym">Lygocoris lucorum</name>
    <dbReference type="NCBI Taxonomy" id="248454"/>
    <lineage>
        <taxon>Eukaryota</taxon>
        <taxon>Metazoa</taxon>
        <taxon>Ecdysozoa</taxon>
        <taxon>Arthropoda</taxon>
        <taxon>Hexapoda</taxon>
        <taxon>Insecta</taxon>
        <taxon>Pterygota</taxon>
        <taxon>Neoptera</taxon>
        <taxon>Paraneoptera</taxon>
        <taxon>Hemiptera</taxon>
        <taxon>Heteroptera</taxon>
        <taxon>Panheteroptera</taxon>
        <taxon>Cimicomorpha</taxon>
        <taxon>Miridae</taxon>
        <taxon>Mirini</taxon>
        <taxon>Apolygus</taxon>
    </lineage>
</organism>
<evidence type="ECO:0000256" key="8">
    <source>
        <dbReference type="ARBA" id="ARBA00022848"/>
    </source>
</evidence>
<evidence type="ECO:0000256" key="7">
    <source>
        <dbReference type="ARBA" id="ARBA00022824"/>
    </source>
</evidence>
<evidence type="ECO:0000313" key="15">
    <source>
        <dbReference type="EMBL" id="KAF6207912.1"/>
    </source>
</evidence>
<dbReference type="GO" id="GO:0005789">
    <property type="term" value="C:endoplasmic reticulum membrane"/>
    <property type="evidence" value="ECO:0007669"/>
    <property type="project" value="UniProtKB-SubCell"/>
</dbReference>
<dbReference type="SUPFAM" id="SSF48264">
    <property type="entry name" value="Cytochrome P450"/>
    <property type="match status" value="1"/>
</dbReference>
<dbReference type="PRINTS" id="PR00385">
    <property type="entry name" value="P450"/>
</dbReference>
<dbReference type="Proteomes" id="UP000466442">
    <property type="component" value="Unassembled WGS sequence"/>
</dbReference>
<accession>A0A6A4K2B7</accession>
<proteinExistence type="inferred from homology"/>
<dbReference type="InterPro" id="IPR002401">
    <property type="entry name" value="Cyt_P450_E_grp-I"/>
</dbReference>
<keyword evidence="16" id="KW-1185">Reference proteome</keyword>
<keyword evidence="8" id="KW-0492">Microsome</keyword>
<dbReference type="PANTHER" id="PTHR24292:SF54">
    <property type="entry name" value="CYP9F3-RELATED"/>
    <property type="match status" value="1"/>
</dbReference>
<keyword evidence="12" id="KW-0472">Membrane</keyword>
<evidence type="ECO:0000256" key="9">
    <source>
        <dbReference type="ARBA" id="ARBA00023002"/>
    </source>
</evidence>
<comment type="subcellular location">
    <subcellularLocation>
        <location evidence="3">Endoplasmic reticulum membrane</location>
        <topology evidence="3">Peripheral membrane protein</topology>
    </subcellularLocation>
    <subcellularLocation>
        <location evidence="2">Microsome membrane</location>
        <topology evidence="2">Peripheral membrane protein</topology>
    </subcellularLocation>
</comment>
<name>A0A6A4K2B7_APOLU</name>
<feature type="binding site" description="axial binding residue" evidence="13">
    <location>
        <position position="482"/>
    </location>
    <ligand>
        <name>heme</name>
        <dbReference type="ChEBI" id="CHEBI:30413"/>
    </ligand>
    <ligandPart>
        <name>Fe</name>
        <dbReference type="ChEBI" id="CHEBI:18248"/>
    </ligandPart>
</feature>
<comment type="cofactor">
    <cofactor evidence="1 13">
        <name>heme</name>
        <dbReference type="ChEBI" id="CHEBI:30413"/>
    </cofactor>
</comment>
<evidence type="ECO:0000256" key="12">
    <source>
        <dbReference type="ARBA" id="ARBA00023136"/>
    </source>
</evidence>